<evidence type="ECO:0000256" key="3">
    <source>
        <dbReference type="SAM" id="Coils"/>
    </source>
</evidence>
<dbReference type="Proteomes" id="UP001316087">
    <property type="component" value="Unassembled WGS sequence"/>
</dbReference>
<dbReference type="RefSeq" id="WP_241367544.1">
    <property type="nucleotide sequence ID" value="NZ_JAKZFC010000001.1"/>
</dbReference>
<dbReference type="Gene3D" id="3.40.50.1980">
    <property type="entry name" value="Nitrogenase molybdenum iron protein domain"/>
    <property type="match status" value="2"/>
</dbReference>
<gene>
    <name evidence="6" type="ORF">LZ480_01415</name>
</gene>
<evidence type="ECO:0000256" key="1">
    <source>
        <dbReference type="ARBA" id="ARBA00008814"/>
    </source>
</evidence>
<evidence type="ECO:0000313" key="6">
    <source>
        <dbReference type="EMBL" id="MCH7320530.1"/>
    </source>
</evidence>
<keyword evidence="7" id="KW-1185">Reference proteome</keyword>
<evidence type="ECO:0000256" key="4">
    <source>
        <dbReference type="SAM" id="SignalP"/>
    </source>
</evidence>
<dbReference type="Pfam" id="PF01497">
    <property type="entry name" value="Peripla_BP_2"/>
    <property type="match status" value="1"/>
</dbReference>
<reference evidence="6 7" key="1">
    <citation type="submission" date="2022-03" db="EMBL/GenBank/DDBJ databases">
        <authorList>
            <person name="Jo J.-H."/>
            <person name="Im W.-T."/>
        </authorList>
    </citation>
    <scope>NUCLEOTIDE SEQUENCE [LARGE SCALE GENOMIC DNA]</scope>
    <source>
        <strain evidence="6 7">MA9</strain>
    </source>
</reference>
<dbReference type="PANTHER" id="PTHR30535">
    <property type="entry name" value="VITAMIN B12-BINDING PROTEIN"/>
    <property type="match status" value="1"/>
</dbReference>
<feature type="coiled-coil region" evidence="3">
    <location>
        <begin position="171"/>
        <end position="198"/>
    </location>
</feature>
<dbReference type="InterPro" id="IPR050902">
    <property type="entry name" value="ABC_Transporter_SBP"/>
</dbReference>
<organism evidence="6 7">
    <name type="scientific">Solibacillus palustris</name>
    <dbReference type="NCBI Taxonomy" id="2908203"/>
    <lineage>
        <taxon>Bacteria</taxon>
        <taxon>Bacillati</taxon>
        <taxon>Bacillota</taxon>
        <taxon>Bacilli</taxon>
        <taxon>Bacillales</taxon>
        <taxon>Caryophanaceae</taxon>
        <taxon>Solibacillus</taxon>
    </lineage>
</organism>
<dbReference type="CDD" id="cd01143">
    <property type="entry name" value="YvrC"/>
    <property type="match status" value="1"/>
</dbReference>
<accession>A0ABS9U919</accession>
<feature type="signal peptide" evidence="4">
    <location>
        <begin position="1"/>
        <end position="19"/>
    </location>
</feature>
<protein>
    <submittedName>
        <fullName evidence="6">ABC transporter substrate-binding protein</fullName>
    </submittedName>
</protein>
<evidence type="ECO:0000259" key="5">
    <source>
        <dbReference type="PROSITE" id="PS50983"/>
    </source>
</evidence>
<feature type="domain" description="Fe/B12 periplasmic-binding" evidence="5">
    <location>
        <begin position="62"/>
        <end position="311"/>
    </location>
</feature>
<keyword evidence="2 4" id="KW-0732">Signal</keyword>
<comment type="similarity">
    <text evidence="1">Belongs to the bacterial solute-binding protein 8 family.</text>
</comment>
<name>A0ABS9U919_9BACL</name>
<dbReference type="InterPro" id="IPR002491">
    <property type="entry name" value="ABC_transptr_periplasmic_BD"/>
</dbReference>
<proteinExistence type="inferred from homology"/>
<keyword evidence="3" id="KW-0175">Coiled coil</keyword>
<dbReference type="PROSITE" id="PS50983">
    <property type="entry name" value="FE_B12_PBP"/>
    <property type="match status" value="1"/>
</dbReference>
<dbReference type="SUPFAM" id="SSF53807">
    <property type="entry name" value="Helical backbone' metal receptor"/>
    <property type="match status" value="1"/>
</dbReference>
<evidence type="ECO:0000256" key="2">
    <source>
        <dbReference type="ARBA" id="ARBA00022729"/>
    </source>
</evidence>
<dbReference type="EMBL" id="JAKZFC010000001">
    <property type="protein sequence ID" value="MCH7320530.1"/>
    <property type="molecule type" value="Genomic_DNA"/>
</dbReference>
<dbReference type="InterPro" id="IPR054828">
    <property type="entry name" value="Vit_B12_bind_prot"/>
</dbReference>
<dbReference type="PROSITE" id="PS51257">
    <property type="entry name" value="PROKAR_LIPOPROTEIN"/>
    <property type="match status" value="1"/>
</dbReference>
<comment type="caution">
    <text evidence="6">The sequence shown here is derived from an EMBL/GenBank/DDBJ whole genome shotgun (WGS) entry which is preliminary data.</text>
</comment>
<evidence type="ECO:0000313" key="7">
    <source>
        <dbReference type="Proteomes" id="UP001316087"/>
    </source>
</evidence>
<sequence length="315" mass="34652">MKKWQVLSSVALLSLSLAACGEKETDKQSINDSAEVTETAQFPITQMDALGKEITIEKAPERIISLVPSNTEILFGLGLNDQIIGVSDNDTYPEEALTKEKVGGTEFNLEQIIALEPDLVLAHESGMYSFNEEAIAQLEAVGIPVFVVKDAKTFEETYSTIEQIGRITNKVQEAKDIIASMKEGIEEIEVKVADLEEKSVFIVVGTDPNLYAVGQDTFINEMLEVLNVENAVPELGWPMYSAEQFVSSNPDTILVTYENDIEEITTNDAYAEMTAVKNGEVKLVDADTTSRQGPRLVEGIESIAEAIYPEVFNEK</sequence>
<dbReference type="NCBIfam" id="NF038402">
    <property type="entry name" value="TroA_like"/>
    <property type="match status" value="1"/>
</dbReference>
<feature type="chain" id="PRO_5047017645" evidence="4">
    <location>
        <begin position="20"/>
        <end position="315"/>
    </location>
</feature>
<dbReference type="PANTHER" id="PTHR30535:SF34">
    <property type="entry name" value="MOLYBDATE-BINDING PROTEIN MOLA"/>
    <property type="match status" value="1"/>
</dbReference>